<comment type="caution">
    <text evidence="1">The sequence shown here is derived from an EMBL/GenBank/DDBJ whole genome shotgun (WGS) entry which is preliminary data.</text>
</comment>
<proteinExistence type="predicted"/>
<name>A0A4C1TPG9_EUMVA</name>
<protein>
    <submittedName>
        <fullName evidence="1">Uncharacterized protein</fullName>
    </submittedName>
</protein>
<accession>A0A4C1TPG9</accession>
<feature type="non-terminal residue" evidence="1">
    <location>
        <position position="1"/>
    </location>
</feature>
<keyword evidence="2" id="KW-1185">Reference proteome</keyword>
<evidence type="ECO:0000313" key="2">
    <source>
        <dbReference type="Proteomes" id="UP000299102"/>
    </source>
</evidence>
<dbReference type="EMBL" id="BGZK01005888">
    <property type="protein sequence ID" value="GBP15873.1"/>
    <property type="molecule type" value="Genomic_DNA"/>
</dbReference>
<dbReference type="AlphaFoldDB" id="A0A4C1TPG9"/>
<organism evidence="1 2">
    <name type="scientific">Eumeta variegata</name>
    <name type="common">Bagworm moth</name>
    <name type="synonym">Eumeta japonica</name>
    <dbReference type="NCBI Taxonomy" id="151549"/>
    <lineage>
        <taxon>Eukaryota</taxon>
        <taxon>Metazoa</taxon>
        <taxon>Ecdysozoa</taxon>
        <taxon>Arthropoda</taxon>
        <taxon>Hexapoda</taxon>
        <taxon>Insecta</taxon>
        <taxon>Pterygota</taxon>
        <taxon>Neoptera</taxon>
        <taxon>Endopterygota</taxon>
        <taxon>Lepidoptera</taxon>
        <taxon>Glossata</taxon>
        <taxon>Ditrysia</taxon>
        <taxon>Tineoidea</taxon>
        <taxon>Psychidae</taxon>
        <taxon>Oiketicinae</taxon>
        <taxon>Eumeta</taxon>
    </lineage>
</organism>
<reference evidence="1 2" key="1">
    <citation type="journal article" date="2019" name="Commun. Biol.">
        <title>The bagworm genome reveals a unique fibroin gene that provides high tensile strength.</title>
        <authorList>
            <person name="Kono N."/>
            <person name="Nakamura H."/>
            <person name="Ohtoshi R."/>
            <person name="Tomita M."/>
            <person name="Numata K."/>
            <person name="Arakawa K."/>
        </authorList>
    </citation>
    <scope>NUCLEOTIDE SEQUENCE [LARGE SCALE GENOMIC DNA]</scope>
</reference>
<gene>
    <name evidence="1" type="ORF">EVAR_73051_1</name>
</gene>
<evidence type="ECO:0000313" key="1">
    <source>
        <dbReference type="EMBL" id="GBP15873.1"/>
    </source>
</evidence>
<sequence>STMQLSKICDAAPTPVQMFKTIIDKATESPIIMNLATVDNTAFKIVPKLWDFYMSEPQRIADRVQYKLKDGENDKWEMYHVDA</sequence>
<dbReference type="OrthoDB" id="303614at2759"/>
<dbReference type="Proteomes" id="UP000299102">
    <property type="component" value="Unassembled WGS sequence"/>
</dbReference>